<dbReference type="GO" id="GO:0008652">
    <property type="term" value="P:amino acid biosynthetic process"/>
    <property type="evidence" value="ECO:0007669"/>
    <property type="project" value="UniProtKB-KW"/>
</dbReference>
<dbReference type="PANTHER" id="PTHR21225:SF12">
    <property type="entry name" value="PHOSPHO-2-DEHYDRO-3-DEOXYHEPTONATE ALDOLASE, TYROSINE-INHIBITED"/>
    <property type="match status" value="1"/>
</dbReference>
<dbReference type="PANTHER" id="PTHR21225">
    <property type="entry name" value="PHOSPHO-2-DEHYDRO-3-DEOXYHEPTONATE ALDOLASE DAHP SYNTHETASE"/>
    <property type="match status" value="1"/>
</dbReference>
<dbReference type="UniPathway" id="UPA00053">
    <property type="reaction ID" value="UER00084"/>
</dbReference>
<dbReference type="EMBL" id="RDQM01000009">
    <property type="protein sequence ID" value="RMW97592.1"/>
    <property type="molecule type" value="Genomic_DNA"/>
</dbReference>
<name>A0A3M6Q2Z4_9BURK</name>
<dbReference type="AlphaFoldDB" id="A0A3M6Q2Z4"/>
<proteinExistence type="inferred from homology"/>
<keyword evidence="5 8" id="KW-0808">Transferase</keyword>
<comment type="catalytic activity">
    <reaction evidence="7 8">
        <text>D-erythrose 4-phosphate + phosphoenolpyruvate + H2O = 7-phospho-2-dehydro-3-deoxy-D-arabino-heptonate + phosphate</text>
        <dbReference type="Rhea" id="RHEA:14717"/>
        <dbReference type="ChEBI" id="CHEBI:15377"/>
        <dbReference type="ChEBI" id="CHEBI:16897"/>
        <dbReference type="ChEBI" id="CHEBI:43474"/>
        <dbReference type="ChEBI" id="CHEBI:58394"/>
        <dbReference type="ChEBI" id="CHEBI:58702"/>
        <dbReference type="EC" id="2.5.1.54"/>
    </reaction>
</comment>
<dbReference type="EC" id="2.5.1.54" evidence="8"/>
<dbReference type="RefSeq" id="WP_122238490.1">
    <property type="nucleotide sequence ID" value="NZ_RDQL01000001.1"/>
</dbReference>
<evidence type="ECO:0000256" key="6">
    <source>
        <dbReference type="ARBA" id="ARBA00023141"/>
    </source>
</evidence>
<reference evidence="12 13" key="1">
    <citation type="submission" date="2018-10" db="EMBL/GenBank/DDBJ databases">
        <title>Comamonadaceae CDC group NO-1 genome sequencing and assembly.</title>
        <authorList>
            <person name="Bernier A.-M."/>
            <person name="Bernard K."/>
        </authorList>
    </citation>
    <scope>NUCLEOTIDE SEQUENCE [LARGE SCALE GENOMIC DNA]</scope>
    <source>
        <strain evidence="11 12">NML161473</strain>
        <strain evidence="10 13">NML970147</strain>
    </source>
</reference>
<keyword evidence="12" id="KW-1185">Reference proteome</keyword>
<evidence type="ECO:0000256" key="5">
    <source>
        <dbReference type="ARBA" id="ARBA00022679"/>
    </source>
</evidence>
<dbReference type="GO" id="GO:0009423">
    <property type="term" value="P:chorismate biosynthetic process"/>
    <property type="evidence" value="ECO:0007669"/>
    <property type="project" value="UniProtKB-UniPathway"/>
</dbReference>
<evidence type="ECO:0000313" key="12">
    <source>
        <dbReference type="Proteomes" id="UP000267035"/>
    </source>
</evidence>
<dbReference type="NCBIfam" id="NF009395">
    <property type="entry name" value="PRK12755.1"/>
    <property type="match status" value="1"/>
</dbReference>
<dbReference type="Proteomes" id="UP000267035">
    <property type="component" value="Unassembled WGS sequence"/>
</dbReference>
<dbReference type="Pfam" id="PF00793">
    <property type="entry name" value="DAHP_synth_1"/>
    <property type="match status" value="1"/>
</dbReference>
<comment type="caution">
    <text evidence="10">The sequence shown here is derived from an EMBL/GenBank/DDBJ whole genome shotgun (WGS) entry which is preliminary data.</text>
</comment>
<protein>
    <recommendedName>
        <fullName evidence="8">Phospho-2-dehydro-3-deoxyheptonate aldolase</fullName>
        <ecNumber evidence="8">2.5.1.54</ecNumber>
    </recommendedName>
</protein>
<dbReference type="EMBL" id="RDQL01000001">
    <property type="protein sequence ID" value="RMX02781.1"/>
    <property type="molecule type" value="Genomic_DNA"/>
</dbReference>
<comment type="pathway">
    <text evidence="2 8">Metabolic intermediate biosynthesis; chorismate biosynthesis; chorismate from D-erythrose 4-phosphate and phosphoenolpyruvate: step 1/7.</text>
</comment>
<keyword evidence="4 8" id="KW-0028">Amino-acid biosynthesis</keyword>
<dbReference type="InterPro" id="IPR006218">
    <property type="entry name" value="DAHP1/KDSA"/>
</dbReference>
<evidence type="ECO:0000313" key="11">
    <source>
        <dbReference type="EMBL" id="RMX02781.1"/>
    </source>
</evidence>
<keyword evidence="6 8" id="KW-0057">Aromatic amino acid biosynthesis</keyword>
<accession>A0A3M6QJA6</accession>
<dbReference type="GO" id="GO:0003849">
    <property type="term" value="F:3-deoxy-7-phosphoheptulonate synthase activity"/>
    <property type="evidence" value="ECO:0007669"/>
    <property type="project" value="UniProtKB-EC"/>
</dbReference>
<accession>A0A3M6Q2Z4</accession>
<dbReference type="FunFam" id="3.20.20.70:FF:000005">
    <property type="entry name" value="Phospho-2-dehydro-3-deoxyheptonate aldolase"/>
    <property type="match status" value="1"/>
</dbReference>
<comment type="function">
    <text evidence="1 8">Stereospecific condensation of phosphoenolpyruvate (PEP) and D-erythrose-4-phosphate (E4P) giving rise to 3-deoxy-D-arabino-heptulosonate-7-phosphate (DAHP).</text>
</comment>
<evidence type="ECO:0000256" key="7">
    <source>
        <dbReference type="ARBA" id="ARBA00047508"/>
    </source>
</evidence>
<dbReference type="InterPro" id="IPR006219">
    <property type="entry name" value="DAHP_synth_1"/>
</dbReference>
<dbReference type="GO" id="GO:0005737">
    <property type="term" value="C:cytoplasm"/>
    <property type="evidence" value="ECO:0007669"/>
    <property type="project" value="TreeGrafter"/>
</dbReference>
<dbReference type="NCBIfam" id="NF009396">
    <property type="entry name" value="PRK12756.1"/>
    <property type="match status" value="1"/>
</dbReference>
<gene>
    <name evidence="11" type="ORF">EBQ25_00715</name>
    <name evidence="10" type="ORF">EBQ26_07955</name>
</gene>
<dbReference type="SUPFAM" id="SSF51569">
    <property type="entry name" value="Aldolase"/>
    <property type="match status" value="1"/>
</dbReference>
<evidence type="ECO:0000256" key="4">
    <source>
        <dbReference type="ARBA" id="ARBA00022605"/>
    </source>
</evidence>
<evidence type="ECO:0000256" key="1">
    <source>
        <dbReference type="ARBA" id="ARBA00003726"/>
    </source>
</evidence>
<evidence type="ECO:0000313" key="13">
    <source>
        <dbReference type="Proteomes" id="UP000267521"/>
    </source>
</evidence>
<organism evidence="10 13">
    <name type="scientific">Allofranklinella schreckenbergeri</name>
    <dbReference type="NCBI Taxonomy" id="1076744"/>
    <lineage>
        <taxon>Bacteria</taxon>
        <taxon>Pseudomonadati</taxon>
        <taxon>Pseudomonadota</taxon>
        <taxon>Betaproteobacteria</taxon>
        <taxon>Burkholderiales</taxon>
        <taxon>Comamonadaceae</taxon>
        <taxon>Allofranklinella</taxon>
    </lineage>
</organism>
<dbReference type="Proteomes" id="UP000267521">
    <property type="component" value="Unassembled WGS sequence"/>
</dbReference>
<comment type="similarity">
    <text evidence="3 8">Belongs to the class-I DAHP synthase family.</text>
</comment>
<dbReference type="GO" id="GO:0009073">
    <property type="term" value="P:aromatic amino acid family biosynthetic process"/>
    <property type="evidence" value="ECO:0007669"/>
    <property type="project" value="UniProtKB-KW"/>
</dbReference>
<dbReference type="InterPro" id="IPR013785">
    <property type="entry name" value="Aldolase_TIM"/>
</dbReference>
<feature type="domain" description="DAHP synthetase I/KDSA" evidence="9">
    <location>
        <begin position="54"/>
        <end position="350"/>
    </location>
</feature>
<dbReference type="GO" id="GO:0042802">
    <property type="term" value="F:identical protein binding"/>
    <property type="evidence" value="ECO:0007669"/>
    <property type="project" value="UniProtKB-ARBA"/>
</dbReference>
<evidence type="ECO:0000259" key="9">
    <source>
        <dbReference type="Pfam" id="PF00793"/>
    </source>
</evidence>
<evidence type="ECO:0000256" key="3">
    <source>
        <dbReference type="ARBA" id="ARBA00007985"/>
    </source>
</evidence>
<dbReference type="PIRSF" id="PIRSF001361">
    <property type="entry name" value="DAHP_synthase"/>
    <property type="match status" value="1"/>
</dbReference>
<evidence type="ECO:0000313" key="10">
    <source>
        <dbReference type="EMBL" id="RMW97592.1"/>
    </source>
</evidence>
<dbReference type="NCBIfam" id="TIGR00034">
    <property type="entry name" value="aroFGH"/>
    <property type="match status" value="1"/>
</dbReference>
<sequence>MPYLDPVEKTSQTDNQRIQEINVLPPPDHLIRFFPIKGTRTERLVSQTRERIRAMLRGQDDRLLVIIGPCSIHDPAAALEYARKLVQVREQYADTLEIVMRVYFEKPRTTVGWKGLINDPYLDGSFRIDEGLRIARQLLIEINRLGMPAASEFLDVISPQYIGDLISWGAIGARTTESQVHRELASGLSSPIGFKNGTDGNIRIATDAILSASRSHHFLSVHKTGQVAIVVTEGNEDCHVILRGGKTPNYDAQHVQAACDEMAKSGLHVPVMIDCSHANSLKDHTRQKAVAQDVAAQIAGGSRHIFGLMIEGHLKPGAQKFTPGQDDPRQLEYGKSITDACVDWEESQEILALLAQAVQKRRGSA</sequence>
<evidence type="ECO:0000256" key="2">
    <source>
        <dbReference type="ARBA" id="ARBA00004688"/>
    </source>
</evidence>
<evidence type="ECO:0000256" key="8">
    <source>
        <dbReference type="PIRNR" id="PIRNR001361"/>
    </source>
</evidence>
<dbReference type="Gene3D" id="3.20.20.70">
    <property type="entry name" value="Aldolase class I"/>
    <property type="match status" value="1"/>
</dbReference>